<dbReference type="EMBL" id="JAIWYP010000006">
    <property type="protein sequence ID" value="KAH3810195.1"/>
    <property type="molecule type" value="Genomic_DNA"/>
</dbReference>
<dbReference type="Proteomes" id="UP000828390">
    <property type="component" value="Unassembled WGS sequence"/>
</dbReference>
<evidence type="ECO:0000313" key="1">
    <source>
        <dbReference type="EMBL" id="KAH3810195.1"/>
    </source>
</evidence>
<name>A0A9D4G7W6_DREPO</name>
<proteinExistence type="predicted"/>
<reference evidence="1" key="2">
    <citation type="submission" date="2020-11" db="EMBL/GenBank/DDBJ databases">
        <authorList>
            <person name="McCartney M.A."/>
            <person name="Auch B."/>
            <person name="Kono T."/>
            <person name="Mallez S."/>
            <person name="Becker A."/>
            <person name="Gohl D.M."/>
            <person name="Silverstein K.A.T."/>
            <person name="Koren S."/>
            <person name="Bechman K.B."/>
            <person name="Herman A."/>
            <person name="Abrahante J.E."/>
            <person name="Garbe J."/>
        </authorList>
    </citation>
    <scope>NUCLEOTIDE SEQUENCE</scope>
    <source>
        <strain evidence="1">Duluth1</strain>
        <tissue evidence="1">Whole animal</tissue>
    </source>
</reference>
<organism evidence="1 2">
    <name type="scientific">Dreissena polymorpha</name>
    <name type="common">Zebra mussel</name>
    <name type="synonym">Mytilus polymorpha</name>
    <dbReference type="NCBI Taxonomy" id="45954"/>
    <lineage>
        <taxon>Eukaryota</taxon>
        <taxon>Metazoa</taxon>
        <taxon>Spiralia</taxon>
        <taxon>Lophotrochozoa</taxon>
        <taxon>Mollusca</taxon>
        <taxon>Bivalvia</taxon>
        <taxon>Autobranchia</taxon>
        <taxon>Heteroconchia</taxon>
        <taxon>Euheterodonta</taxon>
        <taxon>Imparidentia</taxon>
        <taxon>Neoheterodontei</taxon>
        <taxon>Myida</taxon>
        <taxon>Dreissenoidea</taxon>
        <taxon>Dreissenidae</taxon>
        <taxon>Dreissena</taxon>
    </lineage>
</organism>
<gene>
    <name evidence="1" type="ORF">DPMN_138584</name>
</gene>
<protein>
    <submittedName>
        <fullName evidence="1">Uncharacterized protein</fullName>
    </submittedName>
</protein>
<sequence>MVNGKGVLGFIDTDLPEPHTMVQDALSTCGYSFEYINRILQLEIEKALNKKSEKAYVICLGGNRNWKTKGTFCTFGNHWIHNKCEKLSKSEIEYNEDKNNQDKPFKYKCCTLSQPALCPPPPRVTTSAQDILEEELHAGDRCVACDTLIVDDGEVCDSCLGPCHKSCVYRNGGGVACNLFAAYQSQINATTNITDNIPAMSDIDNDTSGAMPTTSSKQQVSPAHNAIAITNLHQDGSPPPSIPDPLTGWKSVLNTGDQQTPVQSCEKCLRSDEIRVNELTLVNGSLNSNLNNKSWMQFRKLTPSLKH</sequence>
<dbReference type="AlphaFoldDB" id="A0A9D4G7W6"/>
<reference evidence="1" key="1">
    <citation type="journal article" date="2019" name="bioRxiv">
        <title>The Genome of the Zebra Mussel, Dreissena polymorpha: A Resource for Invasive Species Research.</title>
        <authorList>
            <person name="McCartney M.A."/>
            <person name="Auch B."/>
            <person name="Kono T."/>
            <person name="Mallez S."/>
            <person name="Zhang Y."/>
            <person name="Obille A."/>
            <person name="Becker A."/>
            <person name="Abrahante J.E."/>
            <person name="Garbe J."/>
            <person name="Badalamenti J.P."/>
            <person name="Herman A."/>
            <person name="Mangelson H."/>
            <person name="Liachko I."/>
            <person name="Sullivan S."/>
            <person name="Sone E.D."/>
            <person name="Koren S."/>
            <person name="Silverstein K.A.T."/>
            <person name="Beckman K.B."/>
            <person name="Gohl D.M."/>
        </authorList>
    </citation>
    <scope>NUCLEOTIDE SEQUENCE</scope>
    <source>
        <strain evidence="1">Duluth1</strain>
        <tissue evidence="1">Whole animal</tissue>
    </source>
</reference>
<keyword evidence="2" id="KW-1185">Reference proteome</keyword>
<comment type="caution">
    <text evidence="1">The sequence shown here is derived from an EMBL/GenBank/DDBJ whole genome shotgun (WGS) entry which is preliminary data.</text>
</comment>
<accession>A0A9D4G7W6</accession>
<evidence type="ECO:0000313" key="2">
    <source>
        <dbReference type="Proteomes" id="UP000828390"/>
    </source>
</evidence>